<dbReference type="PANTHER" id="PTHR43353">
    <property type="entry name" value="SUCCINATE-SEMIALDEHYDE DEHYDROGENASE, MITOCHONDRIAL"/>
    <property type="match status" value="1"/>
</dbReference>
<evidence type="ECO:0000256" key="4">
    <source>
        <dbReference type="RuleBase" id="RU003345"/>
    </source>
</evidence>
<dbReference type="FunFam" id="3.40.605.10:FF:000033">
    <property type="entry name" value="NAD-dependent succinate-semialdehyde dehydrogenase"/>
    <property type="match status" value="1"/>
</dbReference>
<feature type="domain" description="Aldehyde dehydrogenase" evidence="5">
    <location>
        <begin position="23"/>
        <end position="471"/>
    </location>
</feature>
<dbReference type="OrthoDB" id="9802947at2"/>
<dbReference type="GO" id="GO:0036243">
    <property type="term" value="F:succinate-semialdehyde dehydrogenase (NADP+) activity"/>
    <property type="evidence" value="ECO:0007669"/>
    <property type="project" value="UniProtKB-EC"/>
</dbReference>
<dbReference type="Gene3D" id="3.40.605.10">
    <property type="entry name" value="Aldehyde Dehydrogenase, Chain A, domain 1"/>
    <property type="match status" value="1"/>
</dbReference>
<organism evidence="6 7">
    <name type="scientific">Novosphingobium taihuense</name>
    <dbReference type="NCBI Taxonomy" id="260085"/>
    <lineage>
        <taxon>Bacteria</taxon>
        <taxon>Pseudomonadati</taxon>
        <taxon>Pseudomonadota</taxon>
        <taxon>Alphaproteobacteria</taxon>
        <taxon>Sphingomonadales</taxon>
        <taxon>Sphingomonadaceae</taxon>
        <taxon>Novosphingobium</taxon>
    </lineage>
</organism>
<dbReference type="Gene3D" id="3.40.309.10">
    <property type="entry name" value="Aldehyde Dehydrogenase, Chain A, domain 2"/>
    <property type="match status" value="1"/>
</dbReference>
<evidence type="ECO:0000256" key="1">
    <source>
        <dbReference type="ARBA" id="ARBA00009986"/>
    </source>
</evidence>
<evidence type="ECO:0000259" key="5">
    <source>
        <dbReference type="Pfam" id="PF00171"/>
    </source>
</evidence>
<dbReference type="GO" id="GO:0102810">
    <property type="term" value="F:glutarate-semialdehyde dehydrogenase (NADP+) activity"/>
    <property type="evidence" value="ECO:0007669"/>
    <property type="project" value="UniProtKB-EC"/>
</dbReference>
<evidence type="ECO:0000256" key="2">
    <source>
        <dbReference type="ARBA" id="ARBA00023002"/>
    </source>
</evidence>
<dbReference type="SUPFAM" id="SSF53720">
    <property type="entry name" value="ALDH-like"/>
    <property type="match status" value="1"/>
</dbReference>
<gene>
    <name evidence="6" type="ORF">GGR37_003298</name>
</gene>
<proteinExistence type="inferred from homology"/>
<dbReference type="InterPro" id="IPR029510">
    <property type="entry name" value="Ald_DH_CS_GLU"/>
</dbReference>
<dbReference type="EC" id="1.2.1.16" evidence="6"/>
<dbReference type="RefSeq" id="WP_144905897.1">
    <property type="nucleotide sequence ID" value="NZ_JACHOA010000006.1"/>
</dbReference>
<dbReference type="EC" id="1.2.1.79" evidence="6"/>
<dbReference type="Proteomes" id="UP000538566">
    <property type="component" value="Unassembled WGS sequence"/>
</dbReference>
<dbReference type="Pfam" id="PF00171">
    <property type="entry name" value="Aldedh"/>
    <property type="match status" value="1"/>
</dbReference>
<protein>
    <submittedName>
        <fullName evidence="6">Succinate-semialdehyde dehydrogenase/glutarate-semialdehyde dehydrogenase</fullName>
        <ecNumber evidence="6">1.2.1.16</ecNumber>
        <ecNumber evidence="6">1.2.1.20</ecNumber>
        <ecNumber evidence="6">1.2.1.79</ecNumber>
    </submittedName>
</protein>
<dbReference type="InterPro" id="IPR016163">
    <property type="entry name" value="Ald_DH_C"/>
</dbReference>
<dbReference type="AlphaFoldDB" id="A0A7W7ADH3"/>
<keyword evidence="7" id="KW-1185">Reference proteome</keyword>
<dbReference type="EC" id="1.2.1.20" evidence="6"/>
<dbReference type="EMBL" id="JACHOA010000006">
    <property type="protein sequence ID" value="MBB4615008.1"/>
    <property type="molecule type" value="Genomic_DNA"/>
</dbReference>
<dbReference type="InterPro" id="IPR015590">
    <property type="entry name" value="Aldehyde_DH_dom"/>
</dbReference>
<evidence type="ECO:0000313" key="7">
    <source>
        <dbReference type="Proteomes" id="UP000538566"/>
    </source>
</evidence>
<evidence type="ECO:0000313" key="6">
    <source>
        <dbReference type="EMBL" id="MBB4615008.1"/>
    </source>
</evidence>
<evidence type="ECO:0000256" key="3">
    <source>
        <dbReference type="PROSITE-ProRule" id="PRU10007"/>
    </source>
</evidence>
<feature type="active site" evidence="3">
    <location>
        <position position="250"/>
    </location>
</feature>
<dbReference type="PROSITE" id="PS00687">
    <property type="entry name" value="ALDEHYDE_DEHYDR_GLU"/>
    <property type="match status" value="1"/>
</dbReference>
<dbReference type="GO" id="GO:0004777">
    <property type="term" value="F:succinate-semialdehyde dehydrogenase (NAD+) activity"/>
    <property type="evidence" value="ECO:0007669"/>
    <property type="project" value="TreeGrafter"/>
</dbReference>
<dbReference type="FunFam" id="3.40.309.10:FF:000009">
    <property type="entry name" value="Aldehyde dehydrogenase A"/>
    <property type="match status" value="1"/>
</dbReference>
<dbReference type="InterPro" id="IPR016162">
    <property type="entry name" value="Ald_DH_N"/>
</dbReference>
<dbReference type="InterPro" id="IPR050740">
    <property type="entry name" value="Aldehyde_DH_Superfamily"/>
</dbReference>
<comment type="caution">
    <text evidence="6">The sequence shown here is derived from an EMBL/GenBank/DDBJ whole genome shotgun (WGS) entry which is preliminary data.</text>
</comment>
<reference evidence="6 7" key="1">
    <citation type="submission" date="2020-08" db="EMBL/GenBank/DDBJ databases">
        <title>Genomic Encyclopedia of Type Strains, Phase IV (KMG-IV): sequencing the most valuable type-strain genomes for metagenomic binning, comparative biology and taxonomic classification.</title>
        <authorList>
            <person name="Goeker M."/>
        </authorList>
    </citation>
    <scope>NUCLEOTIDE SEQUENCE [LARGE SCALE GENOMIC DNA]</scope>
    <source>
        <strain evidence="6 7">DSM 17507</strain>
    </source>
</reference>
<comment type="similarity">
    <text evidence="1 4">Belongs to the aldehyde dehydrogenase family.</text>
</comment>
<dbReference type="CDD" id="cd07103">
    <property type="entry name" value="ALDH_F5_SSADH_GabD"/>
    <property type="match status" value="1"/>
</dbReference>
<accession>A0A7W7ADH3</accession>
<name>A0A7W7ADH3_9SPHN</name>
<dbReference type="InterPro" id="IPR016161">
    <property type="entry name" value="Ald_DH/histidinol_DH"/>
</dbReference>
<keyword evidence="2 4" id="KW-0560">Oxidoreductase</keyword>
<sequence>MYCELALCIDGRFIPAGPGRAREPVLNPATGETLAELPHATAAELDEALASAQRAFPIWAATSPLERSNILRRAAALLRERMSEHARILTLEQGKPLAEARGELTHSAELLEWYAEEGRRIYGRVITARVPGVEHIVLHEPVGPCAAFTPWNFPSLTPARKVGGALAAGCTVILKAAEETPGTAVELMRALHDAGLPKGCAQLVFGDPAAISAHLIGAPTIRKISFTGSTAVGKHLMRLAADGVKRSTMELGGNAPVIVCADADYDLAVTTLAAGKFRNAGQVCVSPGRFFVHESLAERFAADVAARADALQLGAGVDAESQMGPLANARRVEAMERFVADAEAHGGKVLAGGARRGNAGNFFAPTVVTGLDQDALLFSEECFGPIVPIQTFSSLEDAIARANAVEAGLAGYAFTMGLASAHRIMHGVQTGMIGINNLTVSTPETPFGGIKESGFGSEGGTEGLQAYLNTKLATLG</sequence>
<dbReference type="PANTHER" id="PTHR43353:SF6">
    <property type="entry name" value="CYTOPLASMIC ALDEHYDE DEHYDROGENASE (EUROFUNG)"/>
    <property type="match status" value="1"/>
</dbReference>
<dbReference type="GO" id="GO:0009450">
    <property type="term" value="P:gamma-aminobutyric acid catabolic process"/>
    <property type="evidence" value="ECO:0007669"/>
    <property type="project" value="TreeGrafter"/>
</dbReference>